<proteinExistence type="predicted"/>
<keyword evidence="4" id="KW-0969">Cilium</keyword>
<evidence type="ECO:0000256" key="5">
    <source>
        <dbReference type="ARBA" id="ARBA00023273"/>
    </source>
</evidence>
<keyword evidence="5" id="KW-0966">Cell projection</keyword>
<evidence type="ECO:0000313" key="8">
    <source>
        <dbReference type="Proteomes" id="UP000694545"/>
    </source>
</evidence>
<dbReference type="InterPro" id="IPR056154">
    <property type="entry name" value="Beta-prop_IFT140_1st"/>
</dbReference>
<evidence type="ECO:0000256" key="4">
    <source>
        <dbReference type="ARBA" id="ARBA00023069"/>
    </source>
</evidence>
<dbReference type="PANTHER" id="PTHR15722">
    <property type="entry name" value="IFT140/172-RELATED"/>
    <property type="match status" value="1"/>
</dbReference>
<dbReference type="GO" id="GO:0005930">
    <property type="term" value="C:axoneme"/>
    <property type="evidence" value="ECO:0007669"/>
    <property type="project" value="TreeGrafter"/>
</dbReference>
<dbReference type="Proteomes" id="UP000694545">
    <property type="component" value="Unplaced"/>
</dbReference>
<dbReference type="Gene3D" id="2.130.10.10">
    <property type="entry name" value="YVTN repeat-like/Quinoprotein amine dehydrogenase"/>
    <property type="match status" value="1"/>
</dbReference>
<dbReference type="PANTHER" id="PTHR15722:SF7">
    <property type="entry name" value="INTRAFLAGELLAR TRANSPORT PROTEIN 140 HOMOLOG"/>
    <property type="match status" value="1"/>
</dbReference>
<accession>A0A8D2JH01</accession>
<keyword evidence="2" id="KW-0853">WD repeat</keyword>
<dbReference type="Ensembl" id="ENSVKKT00000012356.1">
    <property type="protein sequence ID" value="ENSVKKP00000012070.1"/>
    <property type="gene ID" value="ENSVKKG00000008393.1"/>
</dbReference>
<dbReference type="GO" id="GO:0036064">
    <property type="term" value="C:ciliary basal body"/>
    <property type="evidence" value="ECO:0007669"/>
    <property type="project" value="TreeGrafter"/>
</dbReference>
<sequence length="156" mass="17341">MAVYIDHQLEALQSRGPHSHIAWHHCQPFLAVASINSNSGGSVDIFPEQGEYVSEAHLERNFRATCLNWHPSKLILAVGCEMGDVVVVNKQDKEHHAVPSNHNADITVLNWMGNQEESLGHVLTLPPTSGSGTSNWHFCLCLNWSRPIEIKGLTHH</sequence>
<dbReference type="GO" id="GO:0035721">
    <property type="term" value="P:intraciliary retrograde transport"/>
    <property type="evidence" value="ECO:0007669"/>
    <property type="project" value="TreeGrafter"/>
</dbReference>
<feature type="domain" description="IFT140 first beta-propeller" evidence="6">
    <location>
        <begin position="2"/>
        <end position="114"/>
    </location>
</feature>
<dbReference type="InterPro" id="IPR036322">
    <property type="entry name" value="WD40_repeat_dom_sf"/>
</dbReference>
<dbReference type="SUPFAM" id="SSF50978">
    <property type="entry name" value="WD40 repeat-like"/>
    <property type="match status" value="1"/>
</dbReference>
<evidence type="ECO:0000256" key="1">
    <source>
        <dbReference type="ARBA" id="ARBA00004138"/>
    </source>
</evidence>
<protein>
    <recommendedName>
        <fullName evidence="6">IFT140 first beta-propeller domain-containing protein</fullName>
    </recommendedName>
</protein>
<dbReference type="OMA" id="THTAHIT"/>
<evidence type="ECO:0000256" key="2">
    <source>
        <dbReference type="ARBA" id="ARBA00022574"/>
    </source>
</evidence>
<dbReference type="InterPro" id="IPR015943">
    <property type="entry name" value="WD40/YVTN_repeat-like_dom_sf"/>
</dbReference>
<dbReference type="Pfam" id="PF23383">
    <property type="entry name" value="Beta-prop_IFT140_1st"/>
    <property type="match status" value="1"/>
</dbReference>
<comment type="subcellular location">
    <subcellularLocation>
        <location evidence="1">Cell projection</location>
        <location evidence="1">Cilium</location>
    </subcellularLocation>
</comment>
<evidence type="ECO:0000259" key="6">
    <source>
        <dbReference type="Pfam" id="PF23383"/>
    </source>
</evidence>
<evidence type="ECO:0000256" key="3">
    <source>
        <dbReference type="ARBA" id="ARBA00022737"/>
    </source>
</evidence>
<dbReference type="GO" id="GO:0030991">
    <property type="term" value="C:intraciliary transport particle A"/>
    <property type="evidence" value="ECO:0007669"/>
    <property type="project" value="TreeGrafter"/>
</dbReference>
<evidence type="ECO:0000313" key="7">
    <source>
        <dbReference type="Ensembl" id="ENSVKKP00000012070.1"/>
    </source>
</evidence>
<keyword evidence="3" id="KW-0677">Repeat</keyword>
<keyword evidence="8" id="KW-1185">Reference proteome</keyword>
<name>A0A8D2JH01_VARKO</name>
<reference evidence="7" key="1">
    <citation type="submission" date="2025-08" db="UniProtKB">
        <authorList>
            <consortium name="Ensembl"/>
        </authorList>
    </citation>
    <scope>IDENTIFICATION</scope>
</reference>
<dbReference type="AlphaFoldDB" id="A0A8D2JH01"/>
<reference evidence="7" key="2">
    <citation type="submission" date="2025-09" db="UniProtKB">
        <authorList>
            <consortium name="Ensembl"/>
        </authorList>
    </citation>
    <scope>IDENTIFICATION</scope>
</reference>
<organism evidence="7 8">
    <name type="scientific">Varanus komodoensis</name>
    <name type="common">Komodo dragon</name>
    <dbReference type="NCBI Taxonomy" id="61221"/>
    <lineage>
        <taxon>Eukaryota</taxon>
        <taxon>Metazoa</taxon>
        <taxon>Chordata</taxon>
        <taxon>Craniata</taxon>
        <taxon>Vertebrata</taxon>
        <taxon>Euteleostomi</taxon>
        <taxon>Lepidosauria</taxon>
        <taxon>Squamata</taxon>
        <taxon>Bifurcata</taxon>
        <taxon>Unidentata</taxon>
        <taxon>Episquamata</taxon>
        <taxon>Toxicofera</taxon>
        <taxon>Anguimorpha</taxon>
        <taxon>Paleoanguimorpha</taxon>
        <taxon>Varanoidea</taxon>
        <taxon>Varanidae</taxon>
        <taxon>Varanus</taxon>
    </lineage>
</organism>